<dbReference type="Gramene" id="OIW14234">
    <property type="protein sequence ID" value="OIW14234"/>
    <property type="gene ID" value="TanjilG_21374"/>
</dbReference>
<feature type="compositionally biased region" description="Low complexity" evidence="1">
    <location>
        <begin position="257"/>
        <end position="266"/>
    </location>
</feature>
<dbReference type="PANTHER" id="PTHR12289:SF41">
    <property type="entry name" value="FAILED AXON CONNECTIONS-RELATED"/>
    <property type="match status" value="1"/>
</dbReference>
<evidence type="ECO:0000256" key="2">
    <source>
        <dbReference type="SAM" id="Phobius"/>
    </source>
</evidence>
<feature type="transmembrane region" description="Helical" evidence="2">
    <location>
        <begin position="294"/>
        <end position="313"/>
    </location>
</feature>
<dbReference type="AlphaFoldDB" id="A0A4P1RNQ1"/>
<dbReference type="PANTHER" id="PTHR12289">
    <property type="entry name" value="METAXIN RELATED"/>
    <property type="match status" value="1"/>
</dbReference>
<dbReference type="InterPro" id="IPR050931">
    <property type="entry name" value="Mito_Protein_Transport_Metaxin"/>
</dbReference>
<dbReference type="Pfam" id="PF17172">
    <property type="entry name" value="GST_N_4"/>
    <property type="match status" value="1"/>
</dbReference>
<evidence type="ECO:0000313" key="5">
    <source>
        <dbReference type="EMBL" id="OIW14234.1"/>
    </source>
</evidence>
<dbReference type="InterPro" id="IPR012336">
    <property type="entry name" value="Thioredoxin-like_fold"/>
</dbReference>
<evidence type="ECO:0000259" key="3">
    <source>
        <dbReference type="Pfam" id="PF17171"/>
    </source>
</evidence>
<dbReference type="GO" id="GO:0005741">
    <property type="term" value="C:mitochondrial outer membrane"/>
    <property type="evidence" value="ECO:0007669"/>
    <property type="project" value="TreeGrafter"/>
</dbReference>
<protein>
    <recommendedName>
        <fullName evidence="7">Metaxin</fullName>
    </recommendedName>
</protein>
<organism evidence="5 6">
    <name type="scientific">Lupinus angustifolius</name>
    <name type="common">Narrow-leaved blue lupine</name>
    <dbReference type="NCBI Taxonomy" id="3871"/>
    <lineage>
        <taxon>Eukaryota</taxon>
        <taxon>Viridiplantae</taxon>
        <taxon>Streptophyta</taxon>
        <taxon>Embryophyta</taxon>
        <taxon>Tracheophyta</taxon>
        <taxon>Spermatophyta</taxon>
        <taxon>Magnoliopsida</taxon>
        <taxon>eudicotyledons</taxon>
        <taxon>Gunneridae</taxon>
        <taxon>Pentapetalae</taxon>
        <taxon>rosids</taxon>
        <taxon>fabids</taxon>
        <taxon>Fabales</taxon>
        <taxon>Fabaceae</taxon>
        <taxon>Papilionoideae</taxon>
        <taxon>50 kb inversion clade</taxon>
        <taxon>genistoids sensu lato</taxon>
        <taxon>core genistoids</taxon>
        <taxon>Genisteae</taxon>
        <taxon>Lupinus</taxon>
    </lineage>
</organism>
<evidence type="ECO:0008006" key="7">
    <source>
        <dbReference type="Google" id="ProtNLM"/>
    </source>
</evidence>
<keyword evidence="2" id="KW-0472">Membrane</keyword>
<keyword evidence="2" id="KW-0812">Transmembrane</keyword>
<dbReference type="OrthoDB" id="5835136at2759"/>
<dbReference type="STRING" id="3871.A0A4P1RNQ1"/>
<keyword evidence="6" id="KW-1185">Reference proteome</keyword>
<dbReference type="SUPFAM" id="SSF47616">
    <property type="entry name" value="GST C-terminal domain-like"/>
    <property type="match status" value="1"/>
</dbReference>
<dbReference type="CDD" id="cd03193">
    <property type="entry name" value="GST_C_Metaxin"/>
    <property type="match status" value="1"/>
</dbReference>
<evidence type="ECO:0000256" key="1">
    <source>
        <dbReference type="SAM" id="MobiDB-lite"/>
    </source>
</evidence>
<feature type="domain" description="Thioredoxin-like fold" evidence="4">
    <location>
        <begin position="28"/>
        <end position="122"/>
    </location>
</feature>
<feature type="region of interest" description="Disordered" evidence="1">
    <location>
        <begin position="253"/>
        <end position="284"/>
    </location>
</feature>
<evidence type="ECO:0000313" key="6">
    <source>
        <dbReference type="Proteomes" id="UP000188354"/>
    </source>
</evidence>
<feature type="domain" description="Metaxin glutathione S-transferase" evidence="3">
    <location>
        <begin position="175"/>
        <end position="236"/>
    </location>
</feature>
<dbReference type="Pfam" id="PF17171">
    <property type="entry name" value="GST_C_6"/>
    <property type="match status" value="1"/>
</dbReference>
<dbReference type="InterPro" id="IPR033468">
    <property type="entry name" value="Metaxin_GST"/>
</dbReference>
<name>A0A4P1RNQ1_LUPAN</name>
<gene>
    <name evidence="5" type="ORF">TanjilG_21374</name>
</gene>
<dbReference type="GO" id="GO:0006626">
    <property type="term" value="P:protein targeting to mitochondrion"/>
    <property type="evidence" value="ECO:0007669"/>
    <property type="project" value="TreeGrafter"/>
</dbReference>
<keyword evidence="2" id="KW-1133">Transmembrane helix</keyword>
<dbReference type="InterPro" id="IPR036282">
    <property type="entry name" value="Glutathione-S-Trfase_C_sf"/>
</dbReference>
<dbReference type="Proteomes" id="UP000188354">
    <property type="component" value="Chromosome LG04"/>
</dbReference>
<accession>A0A4P1RNQ1</accession>
<sequence>MSMEAANDNIKNTLVVRKPCFGLPTACPQSLSAYIYLKLSQLPFHLHFHLNYPDSDQIPYFEAGDSVVYNNEKEGIIECLKKDARVGDLDLDSGVSSLPEWIPTKVMLTTWLADALEYELWVGCDGSSAYNIYYSDLPWPIGKVLFWKKYHWVKQKHAITKNNVEVKEEEIYERANSAYDALSTLLGDANYLLGSRPSSLDAIFLAHALVVLQALPESSTLQIKFSEHVNLVRYVQQRKTELIEAGAFPSNDTPFHAGASSSASRGSKSKSKPKGDKTKEESKEEKTYRKRAKYFVVAQVVAVVLFVSIMSGYGNGDVEVDDADADYGYD</sequence>
<evidence type="ECO:0000259" key="4">
    <source>
        <dbReference type="Pfam" id="PF17172"/>
    </source>
</evidence>
<feature type="compositionally biased region" description="Basic and acidic residues" evidence="1">
    <location>
        <begin position="273"/>
        <end position="284"/>
    </location>
</feature>
<reference evidence="5 6" key="1">
    <citation type="journal article" date="2017" name="Plant Biotechnol. J.">
        <title>A comprehensive draft genome sequence for lupin (Lupinus angustifolius), an emerging health food: insights into plant-microbe interactions and legume evolution.</title>
        <authorList>
            <person name="Hane J.K."/>
            <person name="Ming Y."/>
            <person name="Kamphuis L.G."/>
            <person name="Nelson M.N."/>
            <person name="Garg G."/>
            <person name="Atkins C.A."/>
            <person name="Bayer P.E."/>
            <person name="Bravo A."/>
            <person name="Bringans S."/>
            <person name="Cannon S."/>
            <person name="Edwards D."/>
            <person name="Foley R."/>
            <person name="Gao L.L."/>
            <person name="Harrison M.J."/>
            <person name="Huang W."/>
            <person name="Hurgobin B."/>
            <person name="Li S."/>
            <person name="Liu C.W."/>
            <person name="McGrath A."/>
            <person name="Morahan G."/>
            <person name="Murray J."/>
            <person name="Weller J."/>
            <person name="Jian J."/>
            <person name="Singh K.B."/>
        </authorList>
    </citation>
    <scope>NUCLEOTIDE SEQUENCE [LARGE SCALE GENOMIC DNA]</scope>
    <source>
        <strain evidence="6">cv. Tanjil</strain>
        <tissue evidence="5">Whole plant</tissue>
    </source>
</reference>
<proteinExistence type="predicted"/>
<dbReference type="KEGG" id="lang:109345058"/>
<dbReference type="EMBL" id="CM007364">
    <property type="protein sequence ID" value="OIW14234.1"/>
    <property type="molecule type" value="Genomic_DNA"/>
</dbReference>